<reference evidence="2" key="1">
    <citation type="submission" date="2020-06" db="EMBL/GenBank/DDBJ databases">
        <title>WGS assembly of Ceratodon purpureus strain R40.</title>
        <authorList>
            <person name="Carey S.B."/>
            <person name="Jenkins J."/>
            <person name="Shu S."/>
            <person name="Lovell J.T."/>
            <person name="Sreedasyam A."/>
            <person name="Maumus F."/>
            <person name="Tiley G.P."/>
            <person name="Fernandez-Pozo N."/>
            <person name="Barry K."/>
            <person name="Chen C."/>
            <person name="Wang M."/>
            <person name="Lipzen A."/>
            <person name="Daum C."/>
            <person name="Saski C.A."/>
            <person name="Payton A.C."/>
            <person name="Mcbreen J.C."/>
            <person name="Conrad R.E."/>
            <person name="Kollar L.M."/>
            <person name="Olsson S."/>
            <person name="Huttunen S."/>
            <person name="Landis J.B."/>
            <person name="Wickett N.J."/>
            <person name="Johnson M.G."/>
            <person name="Rensing S.A."/>
            <person name="Grimwood J."/>
            <person name="Schmutz J."/>
            <person name="Mcdaniel S.F."/>
        </authorList>
    </citation>
    <scope>NUCLEOTIDE SEQUENCE</scope>
    <source>
        <strain evidence="2">R40</strain>
    </source>
</reference>
<feature type="region of interest" description="Disordered" evidence="1">
    <location>
        <begin position="77"/>
        <end position="104"/>
    </location>
</feature>
<gene>
    <name evidence="2" type="ORF">KC19_10G142800</name>
</gene>
<accession>A0A8T0GN85</accession>
<dbReference type="AlphaFoldDB" id="A0A8T0GN85"/>
<evidence type="ECO:0000313" key="3">
    <source>
        <dbReference type="Proteomes" id="UP000822688"/>
    </source>
</evidence>
<protein>
    <submittedName>
        <fullName evidence="2">Uncharacterized protein</fullName>
    </submittedName>
</protein>
<comment type="caution">
    <text evidence="2">The sequence shown here is derived from an EMBL/GenBank/DDBJ whole genome shotgun (WGS) entry which is preliminary data.</text>
</comment>
<evidence type="ECO:0000313" key="2">
    <source>
        <dbReference type="EMBL" id="KAG0559965.1"/>
    </source>
</evidence>
<evidence type="ECO:0000256" key="1">
    <source>
        <dbReference type="SAM" id="MobiDB-lite"/>
    </source>
</evidence>
<keyword evidence="3" id="KW-1185">Reference proteome</keyword>
<feature type="compositionally biased region" description="Low complexity" evidence="1">
    <location>
        <begin position="85"/>
        <end position="97"/>
    </location>
</feature>
<dbReference type="EMBL" id="CM026431">
    <property type="protein sequence ID" value="KAG0559965.1"/>
    <property type="molecule type" value="Genomic_DNA"/>
</dbReference>
<name>A0A8T0GN85_CERPU</name>
<organism evidence="2 3">
    <name type="scientific">Ceratodon purpureus</name>
    <name type="common">Fire moss</name>
    <name type="synonym">Dicranum purpureum</name>
    <dbReference type="NCBI Taxonomy" id="3225"/>
    <lineage>
        <taxon>Eukaryota</taxon>
        <taxon>Viridiplantae</taxon>
        <taxon>Streptophyta</taxon>
        <taxon>Embryophyta</taxon>
        <taxon>Bryophyta</taxon>
        <taxon>Bryophytina</taxon>
        <taxon>Bryopsida</taxon>
        <taxon>Dicranidae</taxon>
        <taxon>Pseudoditrichales</taxon>
        <taxon>Ditrichaceae</taxon>
        <taxon>Ceratodon</taxon>
    </lineage>
</organism>
<proteinExistence type="predicted"/>
<sequence length="104" mass="11814">MPTCFAAACNQPCSSLSPSTLICHSRTKKKRSQIPRRPRRFFAMPWKSVPARSTESFNMMVDVLLINDDLKPYITPEPPAYTSLEENPAAEESSSSNKPMFFWI</sequence>
<dbReference type="Proteomes" id="UP000822688">
    <property type="component" value="Chromosome 10"/>
</dbReference>